<dbReference type="PANTHER" id="PTHR11647:SF1">
    <property type="entry name" value="COLLAPSIN RESPONSE MEDIATOR PROTEIN"/>
    <property type="match status" value="1"/>
</dbReference>
<dbReference type="Gene3D" id="2.30.40.10">
    <property type="entry name" value="Urease, subunit C, domain 1"/>
    <property type="match status" value="1"/>
</dbReference>
<evidence type="ECO:0000256" key="1">
    <source>
        <dbReference type="ARBA" id="ARBA00001947"/>
    </source>
</evidence>
<dbReference type="SUPFAM" id="SSF51556">
    <property type="entry name" value="Metallo-dependent hydrolases"/>
    <property type="match status" value="1"/>
</dbReference>
<comment type="PTM">
    <text evidence="9">Carbamylation allows a single lysine to coordinate two divalent metal cations.</text>
</comment>
<dbReference type="STRING" id="299467.A0A443S5W9"/>
<dbReference type="OrthoDB" id="10258955at2759"/>
<evidence type="ECO:0000256" key="9">
    <source>
        <dbReference type="PIRSR" id="PIRSR611778-50"/>
    </source>
</evidence>
<organism evidence="12 13">
    <name type="scientific">Leptotrombidium deliense</name>
    <dbReference type="NCBI Taxonomy" id="299467"/>
    <lineage>
        <taxon>Eukaryota</taxon>
        <taxon>Metazoa</taxon>
        <taxon>Ecdysozoa</taxon>
        <taxon>Arthropoda</taxon>
        <taxon>Chelicerata</taxon>
        <taxon>Arachnida</taxon>
        <taxon>Acari</taxon>
        <taxon>Acariformes</taxon>
        <taxon>Trombidiformes</taxon>
        <taxon>Prostigmata</taxon>
        <taxon>Anystina</taxon>
        <taxon>Parasitengona</taxon>
        <taxon>Trombiculoidea</taxon>
        <taxon>Trombiculidae</taxon>
        <taxon>Leptotrombidium</taxon>
    </lineage>
</organism>
<dbReference type="InterPro" id="IPR006680">
    <property type="entry name" value="Amidohydro-rel"/>
</dbReference>
<name>A0A443S5W9_9ACAR</name>
<dbReference type="EC" id="3.5.2.2" evidence="8"/>
<dbReference type="InterPro" id="IPR032466">
    <property type="entry name" value="Metal_Hydrolase"/>
</dbReference>
<comment type="caution">
    <text evidence="12">The sequence shown here is derived from an EMBL/GenBank/DDBJ whole genome shotgun (WGS) entry which is preliminary data.</text>
</comment>
<dbReference type="InterPro" id="IPR011778">
    <property type="entry name" value="Hydantoinase/dihydroPyrase"/>
</dbReference>
<dbReference type="NCBIfam" id="TIGR02033">
    <property type="entry name" value="D-hydantoinase"/>
    <property type="match status" value="1"/>
</dbReference>
<comment type="similarity">
    <text evidence="2">Belongs to the metallo-dependent hydrolases superfamily. Hydantoinase/dihydropyrimidinase family.</text>
</comment>
<dbReference type="InterPro" id="IPR011059">
    <property type="entry name" value="Metal-dep_hydrolase_composite"/>
</dbReference>
<dbReference type="EMBL" id="NCKV01007675">
    <property type="protein sequence ID" value="RWS22874.1"/>
    <property type="molecule type" value="Genomic_DNA"/>
</dbReference>
<dbReference type="PANTHER" id="PTHR11647">
    <property type="entry name" value="HYDRANTOINASE/DIHYDROPYRIMIDINASE FAMILY MEMBER"/>
    <property type="match status" value="1"/>
</dbReference>
<dbReference type="GO" id="GO:0046872">
    <property type="term" value="F:metal ion binding"/>
    <property type="evidence" value="ECO:0007669"/>
    <property type="project" value="UniProtKB-KW"/>
</dbReference>
<evidence type="ECO:0000256" key="4">
    <source>
        <dbReference type="ARBA" id="ARBA00022723"/>
    </source>
</evidence>
<dbReference type="SUPFAM" id="SSF51338">
    <property type="entry name" value="Composite domain of metallo-dependent hydrolases"/>
    <property type="match status" value="1"/>
</dbReference>
<comment type="subunit">
    <text evidence="3">Homotetramer.</text>
</comment>
<dbReference type="VEuPathDB" id="VectorBase:LDEU009166"/>
<evidence type="ECO:0000256" key="8">
    <source>
        <dbReference type="ARBA" id="ARBA00039113"/>
    </source>
</evidence>
<gene>
    <name evidence="12" type="ORF">B4U80_01998</name>
</gene>
<feature type="domain" description="Amidohydrolase-related" evidence="11">
    <location>
        <begin position="9"/>
        <end position="373"/>
    </location>
</feature>
<evidence type="ECO:0000256" key="10">
    <source>
        <dbReference type="SAM" id="MobiDB-lite"/>
    </source>
</evidence>
<dbReference type="FunFam" id="3.20.20.140:FF:000001">
    <property type="entry name" value="Dihydropyrimidinase like 3"/>
    <property type="match status" value="1"/>
</dbReference>
<keyword evidence="5" id="KW-0378">Hydrolase</keyword>
<proteinExistence type="inferred from homology"/>
<dbReference type="Proteomes" id="UP000288716">
    <property type="component" value="Unassembled WGS sequence"/>
</dbReference>
<accession>A0A443S5W9</accession>
<feature type="compositionally biased region" description="Low complexity" evidence="10">
    <location>
        <begin position="461"/>
        <end position="472"/>
    </location>
</feature>
<evidence type="ECO:0000256" key="6">
    <source>
        <dbReference type="ARBA" id="ARBA00022833"/>
    </source>
</evidence>
<sequence length="523" mass="56874">MGTRTVDDFYSGTKAALAGGTTMVIDFAAASDVGLIDSYQRWRNWADEKVCCDYGLHVIVTSWKDGVTDKEIETLVKEKGVNSFKCFMAYKKEGMMLSDEDMVKLFATCKSNGAVPMVHAENGEAIEYLKKKLIRLGVTGPEGHLQSRPEEIEGEATHRAITLANQVGSPLYVVHVMSKSAAEEVLRAKSRGNIVIGEALAAGIGTDGTHYFNRCWRHAAGHVLSPPLRPDRNTPEYLLNLLASGQLETIGSDHCVFTSQQKSMGQADFTKIPNGVNGIEERLMVLWEKGVKTGKLDPCKFVAVTSSNIARVFNIYPRKGRIAVGSDGDVVVWGKKPKVIKAENHNSLVDFNIFEGLAVEHSPIAVVANGKVVLDEDGTLHVSQGSGRYIPTPPFPNFIYSRVIEREVNMGPIKVDRSGYVKEKEANHKNSIEPQITSTKQIEISAAPSPYVGGGPPSPVPSSVGSGGSMTPSGFHQIQTRSGVRNLQDSTFKLTGEQIDDDRMSRTGIKVHNPPGGKSHGLW</sequence>
<dbReference type="CDD" id="cd01314">
    <property type="entry name" value="D-HYD"/>
    <property type="match status" value="1"/>
</dbReference>
<feature type="region of interest" description="Disordered" evidence="10">
    <location>
        <begin position="447"/>
        <end position="472"/>
    </location>
</feature>
<evidence type="ECO:0000259" key="11">
    <source>
        <dbReference type="Pfam" id="PF01979"/>
    </source>
</evidence>
<comment type="cofactor">
    <cofactor evidence="1">
        <name>Zn(2+)</name>
        <dbReference type="ChEBI" id="CHEBI:29105"/>
    </cofactor>
</comment>
<evidence type="ECO:0000256" key="3">
    <source>
        <dbReference type="ARBA" id="ARBA00011881"/>
    </source>
</evidence>
<evidence type="ECO:0000256" key="7">
    <source>
        <dbReference type="ARBA" id="ARBA00036696"/>
    </source>
</evidence>
<dbReference type="GO" id="GO:0006208">
    <property type="term" value="P:pyrimidine nucleobase catabolic process"/>
    <property type="evidence" value="ECO:0007669"/>
    <property type="project" value="TreeGrafter"/>
</dbReference>
<evidence type="ECO:0000313" key="12">
    <source>
        <dbReference type="EMBL" id="RWS22874.1"/>
    </source>
</evidence>
<protein>
    <recommendedName>
        <fullName evidence="8">dihydropyrimidinase</fullName>
        <ecNumber evidence="8">3.5.2.2</ecNumber>
    </recommendedName>
</protein>
<keyword evidence="13" id="KW-1185">Reference proteome</keyword>
<dbReference type="Pfam" id="PF01979">
    <property type="entry name" value="Amidohydro_1"/>
    <property type="match status" value="1"/>
</dbReference>
<reference evidence="12 13" key="1">
    <citation type="journal article" date="2018" name="Gigascience">
        <title>Genomes of trombidid mites reveal novel predicted allergens and laterally-transferred genes associated with secondary metabolism.</title>
        <authorList>
            <person name="Dong X."/>
            <person name="Chaisiri K."/>
            <person name="Xia D."/>
            <person name="Armstrong S.D."/>
            <person name="Fang Y."/>
            <person name="Donnelly M.J."/>
            <person name="Kadowaki T."/>
            <person name="McGarry J.W."/>
            <person name="Darby A.C."/>
            <person name="Makepeace B.L."/>
        </authorList>
    </citation>
    <scope>NUCLEOTIDE SEQUENCE [LARGE SCALE GENOMIC DNA]</scope>
    <source>
        <strain evidence="12">UoL-UT</strain>
    </source>
</reference>
<keyword evidence="4" id="KW-0479">Metal-binding</keyword>
<evidence type="ECO:0000256" key="5">
    <source>
        <dbReference type="ARBA" id="ARBA00022801"/>
    </source>
</evidence>
<dbReference type="GO" id="GO:0004157">
    <property type="term" value="F:dihydropyrimidinase activity"/>
    <property type="evidence" value="ECO:0007669"/>
    <property type="project" value="UniProtKB-EC"/>
</dbReference>
<dbReference type="AlphaFoldDB" id="A0A443S5W9"/>
<comment type="catalytic activity">
    <reaction evidence="7">
        <text>5,6-dihydrouracil + H2O = 3-(carbamoylamino)propanoate + H(+)</text>
        <dbReference type="Rhea" id="RHEA:16121"/>
        <dbReference type="ChEBI" id="CHEBI:11892"/>
        <dbReference type="ChEBI" id="CHEBI:15377"/>
        <dbReference type="ChEBI" id="CHEBI:15378"/>
        <dbReference type="ChEBI" id="CHEBI:15901"/>
        <dbReference type="EC" id="3.5.2.2"/>
    </reaction>
</comment>
<evidence type="ECO:0000313" key="13">
    <source>
        <dbReference type="Proteomes" id="UP000288716"/>
    </source>
</evidence>
<feature type="modified residue" description="N6-carboxylysine" evidence="9">
    <location>
        <position position="85"/>
    </location>
</feature>
<dbReference type="GO" id="GO:0005829">
    <property type="term" value="C:cytosol"/>
    <property type="evidence" value="ECO:0007669"/>
    <property type="project" value="TreeGrafter"/>
</dbReference>
<keyword evidence="6" id="KW-0862">Zinc</keyword>
<evidence type="ECO:0000256" key="2">
    <source>
        <dbReference type="ARBA" id="ARBA00008829"/>
    </source>
</evidence>
<dbReference type="Gene3D" id="3.20.20.140">
    <property type="entry name" value="Metal-dependent hydrolases"/>
    <property type="match status" value="1"/>
</dbReference>
<dbReference type="InterPro" id="IPR050378">
    <property type="entry name" value="Metallo-dep_Hydrolases_sf"/>
</dbReference>